<accession>A0ABS2VJ80</accession>
<reference evidence="1 2" key="1">
    <citation type="submission" date="2021-02" db="EMBL/GenBank/DDBJ databases">
        <title>Whole genome sequencing of Streptomyces actuosus VRA1.</title>
        <authorList>
            <person name="Sen G."/>
            <person name="Sen A."/>
        </authorList>
    </citation>
    <scope>NUCLEOTIDE SEQUENCE [LARGE SCALE GENOMIC DNA]</scope>
    <source>
        <strain evidence="1 2">VRA1</strain>
    </source>
</reference>
<evidence type="ECO:0000313" key="1">
    <source>
        <dbReference type="EMBL" id="MBN0043127.1"/>
    </source>
</evidence>
<protein>
    <submittedName>
        <fullName evidence="1">Uncharacterized protein</fullName>
    </submittedName>
</protein>
<dbReference type="RefSeq" id="WP_205381366.1">
    <property type="nucleotide sequence ID" value="NZ_JAFFZS010000002.1"/>
</dbReference>
<dbReference type="Proteomes" id="UP000788262">
    <property type="component" value="Unassembled WGS sequence"/>
</dbReference>
<dbReference type="EMBL" id="JAFFZS010000002">
    <property type="protein sequence ID" value="MBN0043127.1"/>
    <property type="molecule type" value="Genomic_DNA"/>
</dbReference>
<evidence type="ECO:0000313" key="2">
    <source>
        <dbReference type="Proteomes" id="UP000788262"/>
    </source>
</evidence>
<proteinExistence type="predicted"/>
<name>A0ABS2VJ80_STRAS</name>
<keyword evidence="2" id="KW-1185">Reference proteome</keyword>
<comment type="caution">
    <text evidence="1">The sequence shown here is derived from an EMBL/GenBank/DDBJ whole genome shotgun (WGS) entry which is preliminary data.</text>
</comment>
<sequence length="911" mass="96838">MAFPVTPLDIGVDLRVGGVWTDVTAEVYTRDLMTIVRGRRDEGVRSDPGRCTLTFNNRNGKYSPGNPMSPYYGLIGRNTQVRVHVPAGEAHLELDGDASGTVSTPHTGALDITGDLDVRVELDCDMQSTTTSHIIIGKWGETNTDRSWNIRYSTGYLVIQWLNASAVSGAAFIAQHLYGGAALRVTLDVDNGAGGYTCRFYQADSIDGPWTQIYSDLIGSDTTSVQSTTSPLTLGANDSTTTPVRQPFEGTATRFQLRDGIDGTLVAAPDFRSLADGATSFTDSTGLTWTVNGTAQVRKRADRFVGEISAWPPRWDVSGNDVWTPVEAAGILRRYGQGTALLSSPLTRRVPTFNPLAYWPMEDGAQSTQAGSPIPGVQPMPMTGVTWAQSTSLISSAPLPVLTSAGGALPTMRGLVPAPTTATTGWQTIWLYRLDTAPTTLRTFMTITATGTVRTWYVQSRNDASRVLGLDGDGATVVDVLIGTGSDLFNQWTSCNLRTSESGGTVTWAISWQDVGGDFGTYSSSYSGTAGTVSSVSSPPDGYSSDLDGMALGHIAVFGTFLTNAYVNAITAWQGDPAGERALRLAGEEDLPLTVRGIIAEQELMGAQGLKSLLDLVGECADSDGGILMEHRARAALRIRGRATLYNQAPALTLDYTADGEVAPPLEPTDDDADVTNDVTVRRIDGSSGRAVLADGALSVQMPPDGIGRYDSSVDLSLDSDDQAEPIAYWRLHLGTWDGPRYPVVHVDLAAAPHLIDDALAVDQGDLIRITNPPPWVPPGDIDLIVQGYTESFDQYSWDVYFVCTPAGPWSVAEVDSRVDTDGSELAAGVDETATSLSVAVTDGPLWITSSDYPGDFPFDAILGGERVTVTGITGSSSPQAWAVIRSVNGISKTHASGTDVPVAEPAIVPL</sequence>
<gene>
    <name evidence="1" type="ORF">JS756_03150</name>
</gene>
<organism evidence="1 2">
    <name type="scientific">Streptomyces actuosus</name>
    <dbReference type="NCBI Taxonomy" id="1885"/>
    <lineage>
        <taxon>Bacteria</taxon>
        <taxon>Bacillati</taxon>
        <taxon>Actinomycetota</taxon>
        <taxon>Actinomycetes</taxon>
        <taxon>Kitasatosporales</taxon>
        <taxon>Streptomycetaceae</taxon>
        <taxon>Streptomyces</taxon>
    </lineage>
</organism>